<dbReference type="PANTHER" id="PTHR20922">
    <property type="entry name" value="DNL-TYPE ZINC FINGER PROTEIN"/>
    <property type="match status" value="1"/>
</dbReference>
<dbReference type="GO" id="GO:0050821">
    <property type="term" value="P:protein stabilization"/>
    <property type="evidence" value="ECO:0007669"/>
    <property type="project" value="TreeGrafter"/>
</dbReference>
<dbReference type="GO" id="GO:0030150">
    <property type="term" value="P:protein import into mitochondrial matrix"/>
    <property type="evidence" value="ECO:0007669"/>
    <property type="project" value="TreeGrafter"/>
</dbReference>
<evidence type="ECO:0000313" key="8">
    <source>
        <dbReference type="Proteomes" id="UP001231189"/>
    </source>
</evidence>
<dbReference type="GO" id="GO:0008270">
    <property type="term" value="F:zinc ion binding"/>
    <property type="evidence" value="ECO:0007669"/>
    <property type="project" value="UniProtKB-KW"/>
</dbReference>
<sequence>MQSKPSVRTHGPILLLQEDTVIWLQTKHRRPPSLSLSLSLSPPAMAAARMLPLLRRRISSVLSQPPVPSSRGLLFPSPATTGFRSLQTIIESTNNVLHGCRQDPEGSKTFAPPPPSSVPAAQSSFKVRDASSLKISPRHDLAMIFTCKLCDTRSMKMASRESYENGVVVARCGGCNNLHLMADRLGWFGQPGSIEDFLAEKGEEVKKGATDTLNFTLEDLAGTQVKPKETYGEN</sequence>
<dbReference type="EMBL" id="JAUUTY010000002">
    <property type="protein sequence ID" value="KAK1685613.1"/>
    <property type="molecule type" value="Genomic_DNA"/>
</dbReference>
<dbReference type="GO" id="GO:0051087">
    <property type="term" value="F:protein-folding chaperone binding"/>
    <property type="evidence" value="ECO:0007669"/>
    <property type="project" value="TreeGrafter"/>
</dbReference>
<dbReference type="GO" id="GO:0006457">
    <property type="term" value="P:protein folding"/>
    <property type="evidence" value="ECO:0007669"/>
    <property type="project" value="TreeGrafter"/>
</dbReference>
<evidence type="ECO:0000256" key="4">
    <source>
        <dbReference type="PROSITE-ProRule" id="PRU00834"/>
    </source>
</evidence>
<dbReference type="PROSITE" id="PS51501">
    <property type="entry name" value="ZF_DNL"/>
    <property type="match status" value="1"/>
</dbReference>
<dbReference type="AlphaFoldDB" id="A0AAD8TQ12"/>
<dbReference type="InterPro" id="IPR007853">
    <property type="entry name" value="Znf_DNL-typ"/>
</dbReference>
<feature type="region of interest" description="Disordered" evidence="5">
    <location>
        <begin position="101"/>
        <end position="123"/>
    </location>
</feature>
<proteinExistence type="predicted"/>
<evidence type="ECO:0000313" key="7">
    <source>
        <dbReference type="EMBL" id="KAK1685613.1"/>
    </source>
</evidence>
<protein>
    <recommendedName>
        <fullName evidence="6">DNL-type domain-containing protein</fullName>
    </recommendedName>
</protein>
<gene>
    <name evidence="7" type="ORF">QYE76_046461</name>
</gene>
<accession>A0AAD8TQ12</accession>
<dbReference type="Pfam" id="PF05180">
    <property type="entry name" value="zf-DNL"/>
    <property type="match status" value="1"/>
</dbReference>
<evidence type="ECO:0000256" key="5">
    <source>
        <dbReference type="SAM" id="MobiDB-lite"/>
    </source>
</evidence>
<evidence type="ECO:0000256" key="3">
    <source>
        <dbReference type="ARBA" id="ARBA00022833"/>
    </source>
</evidence>
<keyword evidence="2 4" id="KW-0863">Zinc-finger</keyword>
<keyword evidence="3" id="KW-0862">Zinc</keyword>
<dbReference type="InterPro" id="IPR024158">
    <property type="entry name" value="Mt_import_TIM15"/>
</dbReference>
<keyword evidence="1" id="KW-0479">Metal-binding</keyword>
<name>A0AAD8TQ12_LOLMU</name>
<comment type="caution">
    <text evidence="7">The sequence shown here is derived from an EMBL/GenBank/DDBJ whole genome shotgun (WGS) entry which is preliminary data.</text>
</comment>
<dbReference type="GO" id="GO:0005739">
    <property type="term" value="C:mitochondrion"/>
    <property type="evidence" value="ECO:0007669"/>
    <property type="project" value="TreeGrafter"/>
</dbReference>
<organism evidence="7 8">
    <name type="scientific">Lolium multiflorum</name>
    <name type="common">Italian ryegrass</name>
    <name type="synonym">Lolium perenne subsp. multiflorum</name>
    <dbReference type="NCBI Taxonomy" id="4521"/>
    <lineage>
        <taxon>Eukaryota</taxon>
        <taxon>Viridiplantae</taxon>
        <taxon>Streptophyta</taxon>
        <taxon>Embryophyta</taxon>
        <taxon>Tracheophyta</taxon>
        <taxon>Spermatophyta</taxon>
        <taxon>Magnoliopsida</taxon>
        <taxon>Liliopsida</taxon>
        <taxon>Poales</taxon>
        <taxon>Poaceae</taxon>
        <taxon>BOP clade</taxon>
        <taxon>Pooideae</taxon>
        <taxon>Poodae</taxon>
        <taxon>Poeae</taxon>
        <taxon>Poeae Chloroplast Group 2 (Poeae type)</taxon>
        <taxon>Loliodinae</taxon>
        <taxon>Loliinae</taxon>
        <taxon>Lolium</taxon>
    </lineage>
</organism>
<evidence type="ECO:0000259" key="6">
    <source>
        <dbReference type="PROSITE" id="PS51501"/>
    </source>
</evidence>
<evidence type="ECO:0000256" key="1">
    <source>
        <dbReference type="ARBA" id="ARBA00022723"/>
    </source>
</evidence>
<dbReference type="Proteomes" id="UP001231189">
    <property type="component" value="Unassembled WGS sequence"/>
</dbReference>
<keyword evidence="8" id="KW-1185">Reference proteome</keyword>
<evidence type="ECO:0000256" key="2">
    <source>
        <dbReference type="ARBA" id="ARBA00022771"/>
    </source>
</evidence>
<reference evidence="7" key="1">
    <citation type="submission" date="2023-07" db="EMBL/GenBank/DDBJ databases">
        <title>A chromosome-level genome assembly of Lolium multiflorum.</title>
        <authorList>
            <person name="Chen Y."/>
            <person name="Copetti D."/>
            <person name="Kolliker R."/>
            <person name="Studer B."/>
        </authorList>
    </citation>
    <scope>NUCLEOTIDE SEQUENCE</scope>
    <source>
        <strain evidence="7">02402/16</strain>
        <tissue evidence="7">Leaf</tissue>
    </source>
</reference>
<feature type="domain" description="DNL-type" evidence="6">
    <location>
        <begin position="136"/>
        <end position="230"/>
    </location>
</feature>
<dbReference type="PANTHER" id="PTHR20922:SF13">
    <property type="entry name" value="DNL-TYPE ZINC FINGER PROTEIN"/>
    <property type="match status" value="1"/>
</dbReference>